<proteinExistence type="predicted"/>
<evidence type="ECO:0000259" key="2">
    <source>
        <dbReference type="Pfam" id="PF08924"/>
    </source>
</evidence>
<gene>
    <name evidence="3" type="ORF">E8L90_06640</name>
</gene>
<dbReference type="EMBL" id="SZNK01000001">
    <property type="protein sequence ID" value="TKI55149.1"/>
    <property type="molecule type" value="Genomic_DNA"/>
</dbReference>
<comment type="caution">
    <text evidence="3">The sequence shown here is derived from an EMBL/GenBank/DDBJ whole genome shotgun (WGS) entry which is preliminary data.</text>
</comment>
<reference evidence="3 4" key="1">
    <citation type="submission" date="2019-04" db="EMBL/GenBank/DDBJ databases">
        <title>Whole genome sequencing of Brevibacillus sp. TGS2-1.</title>
        <authorList>
            <person name="Choi A."/>
        </authorList>
    </citation>
    <scope>NUCLEOTIDE SEQUENCE [LARGE SCALE GENOMIC DNA]</scope>
    <source>
        <strain evidence="3 4">TGS2-1</strain>
    </source>
</reference>
<organism evidence="3 4">
    <name type="scientific">Brevibacillus antibioticus</name>
    <dbReference type="NCBI Taxonomy" id="2570228"/>
    <lineage>
        <taxon>Bacteria</taxon>
        <taxon>Bacillati</taxon>
        <taxon>Bacillota</taxon>
        <taxon>Bacilli</taxon>
        <taxon>Bacillales</taxon>
        <taxon>Paenibacillaceae</taxon>
        <taxon>Brevibacillus</taxon>
    </lineage>
</organism>
<dbReference type="Proteomes" id="UP000307841">
    <property type="component" value="Unassembled WGS sequence"/>
</dbReference>
<feature type="domain" description="Rv2525c-like glycoside hydrolase-like" evidence="2">
    <location>
        <begin position="41"/>
        <end position="98"/>
    </location>
</feature>
<feature type="region of interest" description="Disordered" evidence="1">
    <location>
        <begin position="1"/>
        <end position="25"/>
    </location>
</feature>
<keyword evidence="4" id="KW-1185">Reference proteome</keyword>
<dbReference type="AlphaFoldDB" id="A0A4U2Y406"/>
<dbReference type="Pfam" id="PF08924">
    <property type="entry name" value="Rv2525c_GlyHyd-like"/>
    <property type="match status" value="1"/>
</dbReference>
<evidence type="ECO:0000256" key="1">
    <source>
        <dbReference type="SAM" id="MobiDB-lite"/>
    </source>
</evidence>
<sequence>MAPPPTQPGDHRGRRRHNLGERGVNQCKNGSLKVEQAKNGDKESQRITDADLYIIVVYQNGGRDSNEFTYKNGKKACRSASSQGVDVGQPFNTIIYFCGRYGYWRFSRI</sequence>
<name>A0A4U2Y406_9BACL</name>
<accession>A0A4U2Y406</accession>
<evidence type="ECO:0000313" key="3">
    <source>
        <dbReference type="EMBL" id="TKI55149.1"/>
    </source>
</evidence>
<evidence type="ECO:0000313" key="4">
    <source>
        <dbReference type="Proteomes" id="UP000307841"/>
    </source>
</evidence>
<protein>
    <submittedName>
        <fullName evidence="3">DUF1906 domain-containing protein</fullName>
    </submittedName>
</protein>
<dbReference type="Gene3D" id="3.20.20.80">
    <property type="entry name" value="Glycosidases"/>
    <property type="match status" value="1"/>
</dbReference>
<dbReference type="InterPro" id="IPR015020">
    <property type="entry name" value="Rv2525c-like_Glyco_Hydro-like"/>
</dbReference>